<dbReference type="HAMAP" id="MF_01940">
    <property type="entry name" value="RNA_CPDase"/>
    <property type="match status" value="1"/>
</dbReference>
<reference evidence="3" key="1">
    <citation type="submission" date="2020-08" db="EMBL/GenBank/DDBJ databases">
        <title>Whole genome shotgun sequence of Actinocatenispora sera NBRC 101916.</title>
        <authorList>
            <person name="Komaki H."/>
            <person name="Tamura T."/>
        </authorList>
    </citation>
    <scope>NUCLEOTIDE SEQUENCE</scope>
    <source>
        <strain evidence="3">NBRC 101916</strain>
    </source>
</reference>
<protein>
    <recommendedName>
        <fullName evidence="2">RNA 2',3'-cyclic phosphodiesterase</fullName>
        <shortName evidence="2">RNA 2',3'-CPDase</shortName>
        <ecNumber evidence="2">3.1.4.58</ecNumber>
    </recommendedName>
</protein>
<dbReference type="GO" id="GO:0008664">
    <property type="term" value="F:RNA 2',3'-cyclic 3'-phosphodiesterase activity"/>
    <property type="evidence" value="ECO:0007669"/>
    <property type="project" value="UniProtKB-EC"/>
</dbReference>
<evidence type="ECO:0000313" key="4">
    <source>
        <dbReference type="Proteomes" id="UP000680750"/>
    </source>
</evidence>
<dbReference type="SUPFAM" id="SSF55144">
    <property type="entry name" value="LigT-like"/>
    <property type="match status" value="1"/>
</dbReference>
<comment type="catalytic activity">
    <reaction evidence="2">
        <text>a 3'-end 2',3'-cyclophospho-ribonucleotide-RNA + H2O = a 3'-end 2'-phospho-ribonucleotide-RNA + H(+)</text>
        <dbReference type="Rhea" id="RHEA:11828"/>
        <dbReference type="Rhea" id="RHEA-COMP:10464"/>
        <dbReference type="Rhea" id="RHEA-COMP:17353"/>
        <dbReference type="ChEBI" id="CHEBI:15377"/>
        <dbReference type="ChEBI" id="CHEBI:15378"/>
        <dbReference type="ChEBI" id="CHEBI:83064"/>
        <dbReference type="ChEBI" id="CHEBI:173113"/>
        <dbReference type="EC" id="3.1.4.58"/>
    </reaction>
</comment>
<dbReference type="OrthoDB" id="9787070at2"/>
<dbReference type="PANTHER" id="PTHR35561:SF1">
    <property type="entry name" value="RNA 2',3'-CYCLIC PHOSPHODIESTERASE"/>
    <property type="match status" value="1"/>
</dbReference>
<proteinExistence type="inferred from homology"/>
<organism evidence="3 4">
    <name type="scientific">Actinocatenispora sera</name>
    <dbReference type="NCBI Taxonomy" id="390989"/>
    <lineage>
        <taxon>Bacteria</taxon>
        <taxon>Bacillati</taxon>
        <taxon>Actinomycetota</taxon>
        <taxon>Actinomycetes</taxon>
        <taxon>Micromonosporales</taxon>
        <taxon>Micromonosporaceae</taxon>
        <taxon>Actinocatenispora</taxon>
    </lineage>
</organism>
<dbReference type="InterPro" id="IPR009097">
    <property type="entry name" value="Cyclic_Pdiesterase"/>
</dbReference>
<dbReference type="EMBL" id="AP023354">
    <property type="protein sequence ID" value="BCJ26269.1"/>
    <property type="molecule type" value="Genomic_DNA"/>
</dbReference>
<sequence length="188" mass="20051">MRLFVAVRPPAEALAELGELVDGLATFRAAARLADRAHWHVTVAFLGDVPETRVPDVSAALTAAAAPAAPLRLRLAGGGRFGRGRFAVLWTGVDGADDGALDAFAGLARGVRRQLRRARLPYDDKPFRPHLTLARPGDKVGPAELAADLDLLRGFAGAPFPVDRLLLFRSELGPHPVHQLLSEHLLGA</sequence>
<evidence type="ECO:0000256" key="2">
    <source>
        <dbReference type="HAMAP-Rule" id="MF_01940"/>
    </source>
</evidence>
<dbReference type="GO" id="GO:0004113">
    <property type="term" value="F:2',3'-cyclic-nucleotide 3'-phosphodiesterase activity"/>
    <property type="evidence" value="ECO:0007669"/>
    <property type="project" value="InterPro"/>
</dbReference>
<dbReference type="Gene3D" id="3.90.1140.10">
    <property type="entry name" value="Cyclic phosphodiesterase"/>
    <property type="match status" value="1"/>
</dbReference>
<evidence type="ECO:0000256" key="1">
    <source>
        <dbReference type="ARBA" id="ARBA00022801"/>
    </source>
</evidence>
<feature type="active site" description="Proton donor" evidence="2">
    <location>
        <position position="40"/>
    </location>
</feature>
<dbReference type="InterPro" id="IPR004175">
    <property type="entry name" value="RNA_CPDase"/>
</dbReference>
<dbReference type="KEGG" id="aser:Asera_03770"/>
<dbReference type="NCBIfam" id="TIGR02258">
    <property type="entry name" value="2_5_ligase"/>
    <property type="match status" value="1"/>
</dbReference>
<evidence type="ECO:0000313" key="3">
    <source>
        <dbReference type="EMBL" id="BCJ26269.1"/>
    </source>
</evidence>
<feature type="short sequence motif" description="HXTX 1" evidence="2">
    <location>
        <begin position="40"/>
        <end position="43"/>
    </location>
</feature>
<dbReference type="PANTHER" id="PTHR35561">
    <property type="entry name" value="RNA 2',3'-CYCLIC PHOSPHODIESTERASE"/>
    <property type="match status" value="1"/>
</dbReference>
<comment type="similarity">
    <text evidence="2">Belongs to the 2H phosphoesterase superfamily. ThpR family.</text>
</comment>
<dbReference type="EC" id="3.1.4.58" evidence="2"/>
<feature type="short sequence motif" description="HXTX 2" evidence="2">
    <location>
        <begin position="130"/>
        <end position="133"/>
    </location>
</feature>
<dbReference type="RefSeq" id="WP_030448797.1">
    <property type="nucleotide sequence ID" value="NZ_AP023354.1"/>
</dbReference>
<keyword evidence="1 2" id="KW-0378">Hydrolase</keyword>
<dbReference type="Pfam" id="PF13563">
    <property type="entry name" value="2_5_RNA_ligase2"/>
    <property type="match status" value="1"/>
</dbReference>
<gene>
    <name evidence="3" type="ORF">Asera_03770</name>
</gene>
<dbReference type="AlphaFoldDB" id="A0A810KV90"/>
<accession>A0A810KV90</accession>
<dbReference type="Proteomes" id="UP000680750">
    <property type="component" value="Chromosome"/>
</dbReference>
<comment type="function">
    <text evidence="2">Hydrolyzes RNA 2',3'-cyclic phosphodiester to an RNA 2'-phosphomonoester.</text>
</comment>
<keyword evidence="4" id="KW-1185">Reference proteome</keyword>
<name>A0A810KV90_9ACTN</name>
<feature type="active site" description="Proton acceptor" evidence="2">
    <location>
        <position position="130"/>
    </location>
</feature>